<dbReference type="Proteomes" id="UP000059188">
    <property type="component" value="Unassembled WGS sequence"/>
</dbReference>
<accession>A0A0B7FHZ9</accession>
<dbReference type="AlphaFoldDB" id="A0A0B7FHZ9"/>
<evidence type="ECO:0000313" key="2">
    <source>
        <dbReference type="Proteomes" id="UP000059188"/>
    </source>
</evidence>
<proteinExistence type="predicted"/>
<reference evidence="1 2" key="1">
    <citation type="submission" date="2014-11" db="EMBL/GenBank/DDBJ databases">
        <authorList>
            <person name="Wibberg Daniel"/>
        </authorList>
    </citation>
    <scope>NUCLEOTIDE SEQUENCE [LARGE SCALE GENOMIC DNA]</scope>
    <source>
        <strain evidence="1">Rhizoctonia solani AG1-IB 7/3/14</strain>
    </source>
</reference>
<sequence length="99" mass="11400">MREDLRNWVYLPPIRSSHCFFLVLCAQSGQAKKGEEEGKSSRRAECEFRKAREKKIRFSCLTSACGLPAVPRWWQRIPVGIGCFVWARDSTLCLPRTVP</sequence>
<evidence type="ECO:0000313" key="1">
    <source>
        <dbReference type="EMBL" id="CEL55863.1"/>
    </source>
</evidence>
<name>A0A0B7FHZ9_THACB</name>
<organism evidence="1 2">
    <name type="scientific">Thanatephorus cucumeris (strain AG1-IB / isolate 7/3/14)</name>
    <name type="common">Lettuce bottom rot fungus</name>
    <name type="synonym">Rhizoctonia solani</name>
    <dbReference type="NCBI Taxonomy" id="1108050"/>
    <lineage>
        <taxon>Eukaryota</taxon>
        <taxon>Fungi</taxon>
        <taxon>Dikarya</taxon>
        <taxon>Basidiomycota</taxon>
        <taxon>Agaricomycotina</taxon>
        <taxon>Agaricomycetes</taxon>
        <taxon>Cantharellales</taxon>
        <taxon>Ceratobasidiaceae</taxon>
        <taxon>Rhizoctonia</taxon>
        <taxon>Rhizoctonia solani AG-1</taxon>
    </lineage>
</organism>
<gene>
    <name evidence="1" type="ORF">RSOLAG1IB_01875</name>
</gene>
<protein>
    <submittedName>
        <fullName evidence="1">Uncharacterized protein</fullName>
    </submittedName>
</protein>
<dbReference type="EMBL" id="LN679101">
    <property type="protein sequence ID" value="CEL55863.1"/>
    <property type="molecule type" value="Genomic_DNA"/>
</dbReference>
<keyword evidence="2" id="KW-1185">Reference proteome</keyword>